<reference evidence="4 5" key="1">
    <citation type="submission" date="2015-09" db="EMBL/GenBank/DDBJ databases">
        <authorList>
            <consortium name="Pathogen Informatics"/>
        </authorList>
    </citation>
    <scope>NUCLEOTIDE SEQUENCE [LARGE SCALE GENOMIC DNA]</scope>
    <source>
        <strain evidence="2 5">2789STDY5608822</strain>
        <strain evidence="1 6">2789STDY5608872</strain>
        <strain evidence="3 4">2789STDY5834948</strain>
    </source>
</reference>
<gene>
    <name evidence="2" type="ORF">ERS852380_02131</name>
    <name evidence="1" type="ORF">ERS852429_00458</name>
    <name evidence="3" type="ORF">ERS852560_00240</name>
</gene>
<dbReference type="Proteomes" id="UP000095591">
    <property type="component" value="Unassembled WGS sequence"/>
</dbReference>
<evidence type="ECO:0000313" key="5">
    <source>
        <dbReference type="Proteomes" id="UP000095455"/>
    </source>
</evidence>
<proteinExistence type="predicted"/>
<evidence type="ECO:0000313" key="6">
    <source>
        <dbReference type="Proteomes" id="UP000095591"/>
    </source>
</evidence>
<evidence type="ECO:0000313" key="4">
    <source>
        <dbReference type="Proteomes" id="UP000095332"/>
    </source>
</evidence>
<evidence type="ECO:0000313" key="2">
    <source>
        <dbReference type="EMBL" id="CUO37104.1"/>
    </source>
</evidence>
<organism evidence="3 4">
    <name type="scientific">Parabacteroides distasonis</name>
    <dbReference type="NCBI Taxonomy" id="823"/>
    <lineage>
        <taxon>Bacteria</taxon>
        <taxon>Pseudomonadati</taxon>
        <taxon>Bacteroidota</taxon>
        <taxon>Bacteroidia</taxon>
        <taxon>Bacteroidales</taxon>
        <taxon>Tannerellaceae</taxon>
        <taxon>Parabacteroides</taxon>
    </lineage>
</organism>
<protein>
    <submittedName>
        <fullName evidence="3">Uncharacterized protein</fullName>
    </submittedName>
</protein>
<sequence>MSLCFYYQQIYNIMKYNLFDNFYEVIEVIYNLPDNLEKRANRTFINKTYH</sequence>
<name>A0A174M2K7_PARDI</name>
<dbReference type="EMBL" id="CZBM01000001">
    <property type="protein sequence ID" value="CUP54094.1"/>
    <property type="molecule type" value="Genomic_DNA"/>
</dbReference>
<dbReference type="AlphaFoldDB" id="A0A174M2K7"/>
<dbReference type="Proteomes" id="UP000095455">
    <property type="component" value="Unassembled WGS sequence"/>
</dbReference>
<dbReference type="EMBL" id="CYXP01000001">
    <property type="protein sequence ID" value="CUM76491.1"/>
    <property type="molecule type" value="Genomic_DNA"/>
</dbReference>
<evidence type="ECO:0000313" key="3">
    <source>
        <dbReference type="EMBL" id="CUP54094.1"/>
    </source>
</evidence>
<accession>A0A174M2K7</accession>
<evidence type="ECO:0000313" key="1">
    <source>
        <dbReference type="EMBL" id="CUM76491.1"/>
    </source>
</evidence>
<dbReference type="EMBL" id="CYYK01000007">
    <property type="protein sequence ID" value="CUO37104.1"/>
    <property type="molecule type" value="Genomic_DNA"/>
</dbReference>
<dbReference type="Proteomes" id="UP000095332">
    <property type="component" value="Unassembled WGS sequence"/>
</dbReference>